<dbReference type="AlphaFoldDB" id="A0A1E8EWK3"/>
<keyword evidence="1" id="KW-0175">Coiled coil</keyword>
<gene>
    <name evidence="2" type="ORF">CLOACE_19940</name>
</gene>
<dbReference type="RefSeq" id="WP_242866463.1">
    <property type="nucleotide sequence ID" value="NZ_LZFO01000037.1"/>
</dbReference>
<dbReference type="InterPro" id="IPR019644">
    <property type="entry name" value="DUF2508"/>
</dbReference>
<dbReference type="EMBL" id="LZFO01000037">
    <property type="protein sequence ID" value="OFI04980.1"/>
    <property type="molecule type" value="Genomic_DNA"/>
</dbReference>
<keyword evidence="3" id="KW-1185">Reference proteome</keyword>
<evidence type="ECO:0000256" key="1">
    <source>
        <dbReference type="SAM" id="Coils"/>
    </source>
</evidence>
<feature type="coiled-coil region" evidence="1">
    <location>
        <begin position="10"/>
        <end position="37"/>
    </location>
</feature>
<proteinExistence type="predicted"/>
<dbReference type="Proteomes" id="UP000175744">
    <property type="component" value="Unassembled WGS sequence"/>
</dbReference>
<protein>
    <recommendedName>
        <fullName evidence="4">DUF2508 domain-containing protein</fullName>
    </recommendedName>
</protein>
<evidence type="ECO:0008006" key="4">
    <source>
        <dbReference type="Google" id="ProtNLM"/>
    </source>
</evidence>
<evidence type="ECO:0000313" key="3">
    <source>
        <dbReference type="Proteomes" id="UP000175744"/>
    </source>
</evidence>
<comment type="caution">
    <text evidence="2">The sequence shown here is derived from an EMBL/GenBank/DDBJ whole genome shotgun (WGS) entry which is preliminary data.</text>
</comment>
<evidence type="ECO:0000313" key="2">
    <source>
        <dbReference type="EMBL" id="OFI04980.1"/>
    </source>
</evidence>
<organism evidence="2 3">
    <name type="scientific">Clostridium acetireducens DSM 10703</name>
    <dbReference type="NCBI Taxonomy" id="1121290"/>
    <lineage>
        <taxon>Bacteria</taxon>
        <taxon>Bacillati</taxon>
        <taxon>Bacillota</taxon>
        <taxon>Clostridia</taxon>
        <taxon>Eubacteriales</taxon>
        <taxon>Clostridiaceae</taxon>
        <taxon>Clostridium</taxon>
    </lineage>
</organism>
<dbReference type="STRING" id="1121290.CLAOCE_19940"/>
<accession>A0A1E8EWK3</accession>
<name>A0A1E8EWK3_9CLOT</name>
<sequence length="87" mass="10335">MIKFKDLMKKSKLTKSKKNLIKAIDEAREELILAQNYFDSVKEPNLIDYAIYREQAARLKYIYLLNQAKKLKIKINYKNLVKNIDVV</sequence>
<reference evidence="2 3" key="1">
    <citation type="submission" date="2016-06" db="EMBL/GenBank/DDBJ databases">
        <title>Genome sequence of Clostridium acetireducens DSM 10703.</title>
        <authorList>
            <person name="Poehlein A."/>
            <person name="Fluechter S."/>
            <person name="Duerre P."/>
            <person name="Daniel R."/>
        </authorList>
    </citation>
    <scope>NUCLEOTIDE SEQUENCE [LARGE SCALE GENOMIC DNA]</scope>
    <source>
        <strain evidence="2 3">DSM 10703</strain>
    </source>
</reference>
<dbReference type="Pfam" id="PF10704">
    <property type="entry name" value="DUF2508"/>
    <property type="match status" value="1"/>
</dbReference>